<comment type="caution">
    <text evidence="1">The sequence shown here is derived from an EMBL/GenBank/DDBJ whole genome shotgun (WGS) entry which is preliminary data.</text>
</comment>
<accession>A0A4C1V893</accession>
<organism evidence="1 2">
    <name type="scientific">Eumeta variegata</name>
    <name type="common">Bagworm moth</name>
    <name type="synonym">Eumeta japonica</name>
    <dbReference type="NCBI Taxonomy" id="151549"/>
    <lineage>
        <taxon>Eukaryota</taxon>
        <taxon>Metazoa</taxon>
        <taxon>Ecdysozoa</taxon>
        <taxon>Arthropoda</taxon>
        <taxon>Hexapoda</taxon>
        <taxon>Insecta</taxon>
        <taxon>Pterygota</taxon>
        <taxon>Neoptera</taxon>
        <taxon>Endopterygota</taxon>
        <taxon>Lepidoptera</taxon>
        <taxon>Glossata</taxon>
        <taxon>Ditrysia</taxon>
        <taxon>Tineoidea</taxon>
        <taxon>Psychidae</taxon>
        <taxon>Oiketicinae</taxon>
        <taxon>Eumeta</taxon>
    </lineage>
</organism>
<sequence>MPEWKGRVPLTRSHCERITEDRWRWRSRRTRARGGGGGASTLCEDNIFKSLGGRPRGARLATSLNYAAQMKYRAAHVSVEHDFKTLSGCLFTI</sequence>
<dbReference type="Proteomes" id="UP000299102">
    <property type="component" value="Unassembled WGS sequence"/>
</dbReference>
<gene>
    <name evidence="1" type="ORF">EVAR_29919_1</name>
</gene>
<reference evidence="1 2" key="1">
    <citation type="journal article" date="2019" name="Commun. Biol.">
        <title>The bagworm genome reveals a unique fibroin gene that provides high tensile strength.</title>
        <authorList>
            <person name="Kono N."/>
            <person name="Nakamura H."/>
            <person name="Ohtoshi R."/>
            <person name="Tomita M."/>
            <person name="Numata K."/>
            <person name="Arakawa K."/>
        </authorList>
    </citation>
    <scope>NUCLEOTIDE SEQUENCE [LARGE SCALE GENOMIC DNA]</scope>
</reference>
<protein>
    <submittedName>
        <fullName evidence="1">Uncharacterized protein</fullName>
    </submittedName>
</protein>
<name>A0A4C1V893_EUMVA</name>
<evidence type="ECO:0000313" key="1">
    <source>
        <dbReference type="EMBL" id="GBP34522.1"/>
    </source>
</evidence>
<keyword evidence="2" id="KW-1185">Reference proteome</keyword>
<dbReference type="EMBL" id="BGZK01000289">
    <property type="protein sequence ID" value="GBP34522.1"/>
    <property type="molecule type" value="Genomic_DNA"/>
</dbReference>
<dbReference type="AlphaFoldDB" id="A0A4C1V893"/>
<proteinExistence type="predicted"/>
<evidence type="ECO:0000313" key="2">
    <source>
        <dbReference type="Proteomes" id="UP000299102"/>
    </source>
</evidence>